<dbReference type="SMART" id="SM00248">
    <property type="entry name" value="ANK"/>
    <property type="match status" value="5"/>
</dbReference>
<reference evidence="5 6" key="1">
    <citation type="journal article" date="2024" name="Nat. Commun.">
        <title>Phylogenomics reveals the evolutionary origins of lichenization in chlorophyte algae.</title>
        <authorList>
            <person name="Puginier C."/>
            <person name="Libourel C."/>
            <person name="Otte J."/>
            <person name="Skaloud P."/>
            <person name="Haon M."/>
            <person name="Grisel S."/>
            <person name="Petersen M."/>
            <person name="Berrin J.G."/>
            <person name="Delaux P.M."/>
            <person name="Dal Grande F."/>
            <person name="Keller J."/>
        </authorList>
    </citation>
    <scope>NUCLEOTIDE SEQUENCE [LARGE SCALE GENOMIC DNA]</scope>
    <source>
        <strain evidence="5 6">SAG 245.80</strain>
    </source>
</reference>
<dbReference type="InterPro" id="IPR036770">
    <property type="entry name" value="Ankyrin_rpt-contain_sf"/>
</dbReference>
<comment type="caution">
    <text evidence="5">The sequence shown here is derived from an EMBL/GenBank/DDBJ whole genome shotgun (WGS) entry which is preliminary data.</text>
</comment>
<accession>A0AAW1S463</accession>
<dbReference type="PROSITE" id="PS50088">
    <property type="entry name" value="ANK_REPEAT"/>
    <property type="match status" value="1"/>
</dbReference>
<evidence type="ECO:0000256" key="4">
    <source>
        <dbReference type="SAM" id="MobiDB-lite"/>
    </source>
</evidence>
<keyword evidence="6" id="KW-1185">Reference proteome</keyword>
<sequence>MRAVAQQTRPKSVPHPSQQTRRGPWARRLNPCASVFVPRHGWCDAGGAGAWRPSAAGTPTVGGQQSTEHVLLADLPQEVLASIVTYVDDPVDVASMAVSIKQLHAILCQAPLRLRMPSWATGGGSVRKLLRGIADSFKGAQELDLRGAPVEDADVAAALASLPAERKARALVPLVGTQRGFAENREYTAAEEALAYSVPEAGYPGWEAGAPAMLAAAAGGLPNLAVLELTFFPPAAVAAAAAMLGDRVAVWDFCREADIAAAAALLAAARGGRGAASGSAGTLNSTLDLPPAAIGLALEAATNCSSATRQTPLHVATVATTAHVAPMTGPWVYEQSAPRMRALLALGAAVDARDRNAATPLFAACEADRHVAAAELLAAGADAAMRNAQGEAPLYIAALRGNGTTLKLLLDHMQRADIPWMEAELYGDGWTPLMAAAVGKRRDITAHLLRAAGPHAAALAGATNRYGQSALHIAARQGSLPVIRLLLAAGAGVVADNAGTMPDQIAVQNNHPAAAALLQAASGPGPKPNPAPAGGGRRRRGRRAQVSG</sequence>
<dbReference type="Pfam" id="PF12796">
    <property type="entry name" value="Ank_2"/>
    <property type="match status" value="2"/>
</dbReference>
<dbReference type="PROSITE" id="PS50297">
    <property type="entry name" value="ANK_REP_REGION"/>
    <property type="match status" value="1"/>
</dbReference>
<dbReference type="PANTHER" id="PTHR24198">
    <property type="entry name" value="ANKYRIN REPEAT AND PROTEIN KINASE DOMAIN-CONTAINING PROTEIN"/>
    <property type="match status" value="1"/>
</dbReference>
<dbReference type="InterPro" id="IPR002110">
    <property type="entry name" value="Ankyrin_rpt"/>
</dbReference>
<protein>
    <recommendedName>
        <fullName evidence="7">F-box domain-containing protein</fullName>
    </recommendedName>
</protein>
<gene>
    <name evidence="5" type="ORF">WJX81_007671</name>
</gene>
<dbReference type="PANTHER" id="PTHR24198:SF194">
    <property type="entry name" value="INVERSIN-A"/>
    <property type="match status" value="1"/>
</dbReference>
<feature type="region of interest" description="Disordered" evidence="4">
    <location>
        <begin position="1"/>
        <end position="24"/>
    </location>
</feature>
<evidence type="ECO:0000256" key="1">
    <source>
        <dbReference type="ARBA" id="ARBA00022737"/>
    </source>
</evidence>
<dbReference type="Proteomes" id="UP001445335">
    <property type="component" value="Unassembled WGS sequence"/>
</dbReference>
<organism evidence="5 6">
    <name type="scientific">Elliptochloris bilobata</name>
    <dbReference type="NCBI Taxonomy" id="381761"/>
    <lineage>
        <taxon>Eukaryota</taxon>
        <taxon>Viridiplantae</taxon>
        <taxon>Chlorophyta</taxon>
        <taxon>core chlorophytes</taxon>
        <taxon>Trebouxiophyceae</taxon>
        <taxon>Trebouxiophyceae incertae sedis</taxon>
        <taxon>Elliptochloris clade</taxon>
        <taxon>Elliptochloris</taxon>
    </lineage>
</organism>
<feature type="repeat" description="ANK" evidence="3">
    <location>
        <begin position="466"/>
        <end position="498"/>
    </location>
</feature>
<evidence type="ECO:0000256" key="2">
    <source>
        <dbReference type="ARBA" id="ARBA00023043"/>
    </source>
</evidence>
<dbReference type="SUPFAM" id="SSF48403">
    <property type="entry name" value="Ankyrin repeat"/>
    <property type="match status" value="1"/>
</dbReference>
<evidence type="ECO:0008006" key="7">
    <source>
        <dbReference type="Google" id="ProtNLM"/>
    </source>
</evidence>
<evidence type="ECO:0000313" key="6">
    <source>
        <dbReference type="Proteomes" id="UP001445335"/>
    </source>
</evidence>
<name>A0AAW1S463_9CHLO</name>
<proteinExistence type="predicted"/>
<evidence type="ECO:0000256" key="3">
    <source>
        <dbReference type="PROSITE-ProRule" id="PRU00023"/>
    </source>
</evidence>
<dbReference type="Gene3D" id="1.25.40.20">
    <property type="entry name" value="Ankyrin repeat-containing domain"/>
    <property type="match status" value="2"/>
</dbReference>
<keyword evidence="1" id="KW-0677">Repeat</keyword>
<feature type="compositionally biased region" description="Polar residues" evidence="4">
    <location>
        <begin position="1"/>
        <end position="21"/>
    </location>
</feature>
<keyword evidence="2 3" id="KW-0040">ANK repeat</keyword>
<dbReference type="EMBL" id="JALJOU010000011">
    <property type="protein sequence ID" value="KAK9841049.1"/>
    <property type="molecule type" value="Genomic_DNA"/>
</dbReference>
<feature type="compositionally biased region" description="Basic residues" evidence="4">
    <location>
        <begin position="536"/>
        <end position="548"/>
    </location>
</feature>
<feature type="region of interest" description="Disordered" evidence="4">
    <location>
        <begin position="519"/>
        <end position="548"/>
    </location>
</feature>
<dbReference type="AlphaFoldDB" id="A0AAW1S463"/>
<evidence type="ECO:0000313" key="5">
    <source>
        <dbReference type="EMBL" id="KAK9841049.1"/>
    </source>
</evidence>